<evidence type="ECO:0000259" key="6">
    <source>
        <dbReference type="Pfam" id="PF00155"/>
    </source>
</evidence>
<dbReference type="GeneID" id="36400530"/>
<keyword evidence="4" id="KW-0808">Transferase</keyword>
<dbReference type="InterPro" id="IPR015421">
    <property type="entry name" value="PyrdxlP-dep_Trfase_major"/>
</dbReference>
<dbReference type="CDD" id="cd00609">
    <property type="entry name" value="AAT_like"/>
    <property type="match status" value="1"/>
</dbReference>
<keyword evidence="5" id="KW-0663">Pyridoxal phosphate</keyword>
<dbReference type="InterPro" id="IPR004839">
    <property type="entry name" value="Aminotransferase_I/II_large"/>
</dbReference>
<dbReference type="RefSeq" id="XP_024584362.1">
    <property type="nucleotide sequence ID" value="XM_024719022.1"/>
</dbReference>
<dbReference type="FunFam" id="3.40.640.10:FF:000024">
    <property type="entry name" value="Kynurenine--oxoglutarate transaminase 3"/>
    <property type="match status" value="1"/>
</dbReference>
<evidence type="ECO:0000256" key="1">
    <source>
        <dbReference type="ARBA" id="ARBA00001933"/>
    </source>
</evidence>
<dbReference type="OrthoDB" id="7042322at2759"/>
<keyword evidence="8" id="KW-1185">Reference proteome</keyword>
<name>A0A0P1B1W7_PLAHL</name>
<dbReference type="Gene3D" id="3.40.640.10">
    <property type="entry name" value="Type I PLP-dependent aspartate aminotransferase-like (Major domain)"/>
    <property type="match status" value="1"/>
</dbReference>
<dbReference type="Proteomes" id="UP000054928">
    <property type="component" value="Unassembled WGS sequence"/>
</dbReference>
<comment type="similarity">
    <text evidence="2">Belongs to the class-I pyridoxal-phosphate-dependent aminotransferase family.</text>
</comment>
<dbReference type="SUPFAM" id="SSF53383">
    <property type="entry name" value="PLP-dependent transferases"/>
    <property type="match status" value="1"/>
</dbReference>
<protein>
    <submittedName>
        <fullName evidence="7">Kynurenine-oxoglutarate transaminase</fullName>
    </submittedName>
</protein>
<evidence type="ECO:0000256" key="3">
    <source>
        <dbReference type="ARBA" id="ARBA00022576"/>
    </source>
</evidence>
<dbReference type="OMA" id="SQGANQY"/>
<dbReference type="GO" id="GO:0005737">
    <property type="term" value="C:cytoplasm"/>
    <property type="evidence" value="ECO:0007669"/>
    <property type="project" value="TreeGrafter"/>
</dbReference>
<dbReference type="STRING" id="4781.A0A0P1B1W7"/>
<dbReference type="AlphaFoldDB" id="A0A0P1B1W7"/>
<evidence type="ECO:0000256" key="2">
    <source>
        <dbReference type="ARBA" id="ARBA00007441"/>
    </source>
</evidence>
<dbReference type="InterPro" id="IPR015422">
    <property type="entry name" value="PyrdxlP-dep_Trfase_small"/>
</dbReference>
<dbReference type="PANTHER" id="PTHR43807">
    <property type="entry name" value="FI04487P"/>
    <property type="match status" value="1"/>
</dbReference>
<evidence type="ECO:0000256" key="5">
    <source>
        <dbReference type="ARBA" id="ARBA00022898"/>
    </source>
</evidence>
<dbReference type="GO" id="GO:0030170">
    <property type="term" value="F:pyridoxal phosphate binding"/>
    <property type="evidence" value="ECO:0007669"/>
    <property type="project" value="InterPro"/>
</dbReference>
<dbReference type="Gene3D" id="3.90.1150.10">
    <property type="entry name" value="Aspartate Aminotransferase, domain 1"/>
    <property type="match status" value="1"/>
</dbReference>
<organism evidence="7 8">
    <name type="scientific">Plasmopara halstedii</name>
    <name type="common">Downy mildew of sunflower</name>
    <dbReference type="NCBI Taxonomy" id="4781"/>
    <lineage>
        <taxon>Eukaryota</taxon>
        <taxon>Sar</taxon>
        <taxon>Stramenopiles</taxon>
        <taxon>Oomycota</taxon>
        <taxon>Peronosporomycetes</taxon>
        <taxon>Peronosporales</taxon>
        <taxon>Peronosporaceae</taxon>
        <taxon>Plasmopara</taxon>
    </lineage>
</organism>
<evidence type="ECO:0000256" key="4">
    <source>
        <dbReference type="ARBA" id="ARBA00022679"/>
    </source>
</evidence>
<accession>A0A0P1B1W7</accession>
<feature type="domain" description="Aminotransferase class I/classII large" evidence="6">
    <location>
        <begin position="45"/>
        <end position="437"/>
    </location>
</feature>
<dbReference type="PANTHER" id="PTHR43807:SF20">
    <property type="entry name" value="FI04487P"/>
    <property type="match status" value="1"/>
</dbReference>
<comment type="cofactor">
    <cofactor evidence="1">
        <name>pyridoxal 5'-phosphate</name>
        <dbReference type="ChEBI" id="CHEBI:597326"/>
    </cofactor>
</comment>
<sequence>MLPLSKLPSVLPNICYVRSISQRVRTLPDNVFAEFSALAAKHGAVNLGQGFPTFQTPHFVQQAAINAITNGNNQYTRPGGHVSYVETLAEMYSSLFRRELNPMTEIVTFNGAQEGIASIMAAVLEPGDKVVTFEPYFDAYMTVSQLHGVKSAGVPFHFDTTKRAAFLSENTNVAEHFTSRDFQVDLELLETKLTPETKMLILNTPHNPLGKVFSRHELEQLAHVLERHPNVIVLADEVYEFMTFDGLKHERIASLPGFFDRTISLFSAGKTFSCTGWRVGYAVGPAHLIGGIIKAHSTVPFCGTTPFEVALSSAFHQAKHNGYYDELRETLQAKRDRLCAALQAYSWRPIVPEGGYFVCCNVEGLSYYDEFRGTKVTPETPKTELPDYQFARKLVKAGHMAVIPTSPFYSRSEHRLAPGVVRLAFCKDDKTLDDSIRVIESLKN</sequence>
<evidence type="ECO:0000313" key="8">
    <source>
        <dbReference type="Proteomes" id="UP000054928"/>
    </source>
</evidence>
<reference evidence="8" key="1">
    <citation type="submission" date="2014-09" db="EMBL/GenBank/DDBJ databases">
        <authorList>
            <person name="Sharma Rahul"/>
            <person name="Thines Marco"/>
        </authorList>
    </citation>
    <scope>NUCLEOTIDE SEQUENCE [LARGE SCALE GENOMIC DNA]</scope>
</reference>
<dbReference type="InterPro" id="IPR015424">
    <property type="entry name" value="PyrdxlP-dep_Trfase"/>
</dbReference>
<keyword evidence="3" id="KW-0032">Aminotransferase</keyword>
<proteinExistence type="inferred from homology"/>
<dbReference type="InterPro" id="IPR051326">
    <property type="entry name" value="Kynurenine-oxoglutarate_AT"/>
</dbReference>
<dbReference type="Pfam" id="PF00155">
    <property type="entry name" value="Aminotran_1_2"/>
    <property type="match status" value="1"/>
</dbReference>
<evidence type="ECO:0000313" key="7">
    <source>
        <dbReference type="EMBL" id="CEG47993.1"/>
    </source>
</evidence>
<dbReference type="EMBL" id="CCYD01002887">
    <property type="protein sequence ID" value="CEG47993.1"/>
    <property type="molecule type" value="Genomic_DNA"/>
</dbReference>
<dbReference type="GO" id="GO:0016212">
    <property type="term" value="F:kynurenine-oxoglutarate transaminase activity"/>
    <property type="evidence" value="ECO:0007669"/>
    <property type="project" value="TreeGrafter"/>
</dbReference>